<evidence type="ECO:0000313" key="10">
    <source>
        <dbReference type="Proteomes" id="UP001596050"/>
    </source>
</evidence>
<dbReference type="InterPro" id="IPR011006">
    <property type="entry name" value="CheY-like_superfamily"/>
</dbReference>
<sequence>MFQEEESSSMQRSLQLSDDQAVTEPDAYTGALLRHIGGLEEEVARLRASLRDKEELERSVARLRDANEHLVLAAINEQSLRDEAEAANRRQNEFLAMLAHELRNPLVPISMSSMLLERSVNASPQVLNFSKVIRRQVDHMASLLDDLLDAARISSGKITIHREPLALAEVIDQAVETVLPRVRERGQQLEVHLPPEAVGTRGDRVRLAQVFTNLLGNASKYTGDGGTITLHVTQAGDEVVATVADNGTGIAPEVLPHIFDLFTQGPRSLARSEGGLGVGLNVVRNLVSMHGGTIRAESPGVGHGSRFILRLPGCAMPQAPLPPVETSAASAPCRVLIIEDNPDAAETLKAFLDMEGHDVSMAQDGAAGLQALLSGKFDVVVCDIGLPGMDGLEVVSRLRAAQDGAGPVAIGLSGYGQAEDRSRARAAGFDHYLVKPVNPDTLLALVAPRR</sequence>
<dbReference type="RefSeq" id="WP_379784249.1">
    <property type="nucleotide sequence ID" value="NZ_JBHSMU010000014.1"/>
</dbReference>
<evidence type="ECO:0000313" key="9">
    <source>
        <dbReference type="EMBL" id="MFC5460918.1"/>
    </source>
</evidence>
<dbReference type="PROSITE" id="PS50110">
    <property type="entry name" value="RESPONSE_REGULATORY"/>
    <property type="match status" value="1"/>
</dbReference>
<comment type="caution">
    <text evidence="9">The sequence shown here is derived from an EMBL/GenBank/DDBJ whole genome shotgun (WGS) entry which is preliminary data.</text>
</comment>
<evidence type="ECO:0000256" key="2">
    <source>
        <dbReference type="ARBA" id="ARBA00012438"/>
    </source>
</evidence>
<name>A0ABW0L516_9BURK</name>
<dbReference type="EMBL" id="JBHSMU010000014">
    <property type="protein sequence ID" value="MFC5460918.1"/>
    <property type="molecule type" value="Genomic_DNA"/>
</dbReference>
<dbReference type="SMART" id="SM00388">
    <property type="entry name" value="HisKA"/>
    <property type="match status" value="1"/>
</dbReference>
<keyword evidence="10" id="KW-1185">Reference proteome</keyword>
<dbReference type="CDD" id="cd17580">
    <property type="entry name" value="REC_2_DhkD-like"/>
    <property type="match status" value="1"/>
</dbReference>
<dbReference type="PRINTS" id="PR00344">
    <property type="entry name" value="BCTRLSENSOR"/>
</dbReference>
<comment type="catalytic activity">
    <reaction evidence="1">
        <text>ATP + protein L-histidine = ADP + protein N-phospho-L-histidine.</text>
        <dbReference type="EC" id="2.7.13.3"/>
    </reaction>
</comment>
<dbReference type="Pfam" id="PF00072">
    <property type="entry name" value="Response_reg"/>
    <property type="match status" value="1"/>
</dbReference>
<protein>
    <recommendedName>
        <fullName evidence="2">histidine kinase</fullName>
        <ecNumber evidence="2">2.7.13.3</ecNumber>
    </recommendedName>
</protein>
<feature type="compositionally biased region" description="Polar residues" evidence="6">
    <location>
        <begin position="8"/>
        <end position="20"/>
    </location>
</feature>
<dbReference type="InterPro" id="IPR003594">
    <property type="entry name" value="HATPase_dom"/>
</dbReference>
<dbReference type="Pfam" id="PF02518">
    <property type="entry name" value="HATPase_c"/>
    <property type="match status" value="1"/>
</dbReference>
<dbReference type="Gene3D" id="3.40.50.2300">
    <property type="match status" value="1"/>
</dbReference>
<gene>
    <name evidence="9" type="ORF">ACFPN5_13995</name>
</gene>
<dbReference type="InterPro" id="IPR001789">
    <property type="entry name" value="Sig_transdc_resp-reg_receiver"/>
</dbReference>
<dbReference type="Gene3D" id="3.30.565.10">
    <property type="entry name" value="Histidine kinase-like ATPase, C-terminal domain"/>
    <property type="match status" value="1"/>
</dbReference>
<accession>A0ABW0L516</accession>
<evidence type="ECO:0000256" key="5">
    <source>
        <dbReference type="SAM" id="Coils"/>
    </source>
</evidence>
<dbReference type="SUPFAM" id="SSF55874">
    <property type="entry name" value="ATPase domain of HSP90 chaperone/DNA topoisomerase II/histidine kinase"/>
    <property type="match status" value="1"/>
</dbReference>
<evidence type="ECO:0000259" key="7">
    <source>
        <dbReference type="PROSITE" id="PS50109"/>
    </source>
</evidence>
<dbReference type="GO" id="GO:0005524">
    <property type="term" value="F:ATP binding"/>
    <property type="evidence" value="ECO:0007669"/>
    <property type="project" value="UniProtKB-KW"/>
</dbReference>
<dbReference type="Gene3D" id="1.10.287.130">
    <property type="match status" value="1"/>
</dbReference>
<dbReference type="Proteomes" id="UP001596050">
    <property type="component" value="Unassembled WGS sequence"/>
</dbReference>
<dbReference type="InterPro" id="IPR004358">
    <property type="entry name" value="Sig_transdc_His_kin-like_C"/>
</dbReference>
<dbReference type="InterPro" id="IPR003661">
    <property type="entry name" value="HisK_dim/P_dom"/>
</dbReference>
<feature type="coiled-coil region" evidence="5">
    <location>
        <begin position="36"/>
        <end position="73"/>
    </location>
</feature>
<feature type="domain" description="Histidine kinase" evidence="7">
    <location>
        <begin position="97"/>
        <end position="315"/>
    </location>
</feature>
<feature type="modified residue" description="4-aspartylphosphate" evidence="4">
    <location>
        <position position="383"/>
    </location>
</feature>
<dbReference type="PROSITE" id="PS50109">
    <property type="entry name" value="HIS_KIN"/>
    <property type="match status" value="1"/>
</dbReference>
<evidence type="ECO:0000256" key="6">
    <source>
        <dbReference type="SAM" id="MobiDB-lite"/>
    </source>
</evidence>
<evidence type="ECO:0000259" key="8">
    <source>
        <dbReference type="PROSITE" id="PS50110"/>
    </source>
</evidence>
<dbReference type="SUPFAM" id="SSF47384">
    <property type="entry name" value="Homodimeric domain of signal transducing histidine kinase"/>
    <property type="match status" value="1"/>
</dbReference>
<dbReference type="InterPro" id="IPR005467">
    <property type="entry name" value="His_kinase_dom"/>
</dbReference>
<organism evidence="9 10">
    <name type="scientific">Massilia niabensis</name>
    <dbReference type="NCBI Taxonomy" id="544910"/>
    <lineage>
        <taxon>Bacteria</taxon>
        <taxon>Pseudomonadati</taxon>
        <taxon>Pseudomonadota</taxon>
        <taxon>Betaproteobacteria</taxon>
        <taxon>Burkholderiales</taxon>
        <taxon>Oxalobacteraceae</taxon>
        <taxon>Telluria group</taxon>
        <taxon>Massilia</taxon>
    </lineage>
</organism>
<dbReference type="PANTHER" id="PTHR43547:SF2">
    <property type="entry name" value="HYBRID SIGNAL TRANSDUCTION HISTIDINE KINASE C"/>
    <property type="match status" value="1"/>
</dbReference>
<evidence type="ECO:0000256" key="3">
    <source>
        <dbReference type="ARBA" id="ARBA00022553"/>
    </source>
</evidence>
<dbReference type="Pfam" id="PF00512">
    <property type="entry name" value="HisKA"/>
    <property type="match status" value="1"/>
</dbReference>
<dbReference type="InterPro" id="IPR036097">
    <property type="entry name" value="HisK_dim/P_sf"/>
</dbReference>
<dbReference type="CDD" id="cd00075">
    <property type="entry name" value="HATPase"/>
    <property type="match status" value="1"/>
</dbReference>
<feature type="region of interest" description="Disordered" evidence="6">
    <location>
        <begin position="1"/>
        <end position="22"/>
    </location>
</feature>
<dbReference type="EC" id="2.7.13.3" evidence="2"/>
<dbReference type="PANTHER" id="PTHR43547">
    <property type="entry name" value="TWO-COMPONENT HISTIDINE KINASE"/>
    <property type="match status" value="1"/>
</dbReference>
<keyword evidence="5" id="KW-0175">Coiled coil</keyword>
<feature type="domain" description="Response regulatory" evidence="8">
    <location>
        <begin position="334"/>
        <end position="450"/>
    </location>
</feature>
<evidence type="ECO:0000256" key="1">
    <source>
        <dbReference type="ARBA" id="ARBA00000085"/>
    </source>
</evidence>
<evidence type="ECO:0000256" key="4">
    <source>
        <dbReference type="PROSITE-ProRule" id="PRU00169"/>
    </source>
</evidence>
<keyword evidence="3 4" id="KW-0597">Phosphoprotein</keyword>
<dbReference type="SMART" id="SM00387">
    <property type="entry name" value="HATPase_c"/>
    <property type="match status" value="1"/>
</dbReference>
<dbReference type="SUPFAM" id="SSF52172">
    <property type="entry name" value="CheY-like"/>
    <property type="match status" value="1"/>
</dbReference>
<keyword evidence="9" id="KW-0547">Nucleotide-binding</keyword>
<dbReference type="SMART" id="SM00448">
    <property type="entry name" value="REC"/>
    <property type="match status" value="1"/>
</dbReference>
<dbReference type="InterPro" id="IPR036890">
    <property type="entry name" value="HATPase_C_sf"/>
</dbReference>
<keyword evidence="9" id="KW-0067">ATP-binding</keyword>
<dbReference type="CDD" id="cd00082">
    <property type="entry name" value="HisKA"/>
    <property type="match status" value="1"/>
</dbReference>
<reference evidence="10" key="1">
    <citation type="journal article" date="2019" name="Int. J. Syst. Evol. Microbiol.">
        <title>The Global Catalogue of Microorganisms (GCM) 10K type strain sequencing project: providing services to taxonomists for standard genome sequencing and annotation.</title>
        <authorList>
            <consortium name="The Broad Institute Genomics Platform"/>
            <consortium name="The Broad Institute Genome Sequencing Center for Infectious Disease"/>
            <person name="Wu L."/>
            <person name="Ma J."/>
        </authorList>
    </citation>
    <scope>NUCLEOTIDE SEQUENCE [LARGE SCALE GENOMIC DNA]</scope>
    <source>
        <strain evidence="10">KACC 12649</strain>
    </source>
</reference>
<proteinExistence type="predicted"/>